<feature type="repeat" description="PPR" evidence="3">
    <location>
        <begin position="333"/>
        <end position="367"/>
    </location>
</feature>
<dbReference type="GO" id="GO:0003723">
    <property type="term" value="F:RNA binding"/>
    <property type="evidence" value="ECO:0007669"/>
    <property type="project" value="InterPro"/>
</dbReference>
<dbReference type="OrthoDB" id="185373at2759"/>
<dbReference type="PANTHER" id="PTHR47926:SF410">
    <property type="entry name" value="(WILD MALAYSIAN BANANA) HYPOTHETICAL PROTEIN"/>
    <property type="match status" value="1"/>
</dbReference>
<dbReference type="Proteomes" id="UP000015453">
    <property type="component" value="Unassembled WGS sequence"/>
</dbReference>
<dbReference type="FunFam" id="1.25.40.10:FF:000144">
    <property type="entry name" value="Pentatricopeptide repeat-containing protein, mitochondrial"/>
    <property type="match status" value="1"/>
</dbReference>
<keyword evidence="2" id="KW-0677">Repeat</keyword>
<evidence type="ECO:0000313" key="5">
    <source>
        <dbReference type="EMBL" id="EPS71053.1"/>
    </source>
</evidence>
<evidence type="ECO:0000256" key="2">
    <source>
        <dbReference type="ARBA" id="ARBA00022737"/>
    </source>
</evidence>
<comment type="caution">
    <text evidence="5">The sequence shown here is derived from an EMBL/GenBank/DDBJ whole genome shotgun (WGS) entry which is preliminary data.</text>
</comment>
<dbReference type="FunFam" id="1.25.40.10:FF:000125">
    <property type="entry name" value="Pentatricopeptide repeat-containing protein"/>
    <property type="match status" value="1"/>
</dbReference>
<dbReference type="Gene3D" id="1.25.40.10">
    <property type="entry name" value="Tetratricopeptide repeat domain"/>
    <property type="match status" value="4"/>
</dbReference>
<dbReference type="PANTHER" id="PTHR47926">
    <property type="entry name" value="PENTATRICOPEPTIDE REPEAT-CONTAINING PROTEIN"/>
    <property type="match status" value="1"/>
</dbReference>
<evidence type="ECO:0000256" key="1">
    <source>
        <dbReference type="ARBA" id="ARBA00006643"/>
    </source>
</evidence>
<dbReference type="GO" id="GO:0048731">
    <property type="term" value="P:system development"/>
    <property type="evidence" value="ECO:0007669"/>
    <property type="project" value="UniProtKB-ARBA"/>
</dbReference>
<dbReference type="EMBL" id="AUSU01001432">
    <property type="protein sequence ID" value="EPS71053.1"/>
    <property type="molecule type" value="Genomic_DNA"/>
</dbReference>
<accession>S8E5I7</accession>
<dbReference type="NCBIfam" id="TIGR00756">
    <property type="entry name" value="PPR"/>
    <property type="match status" value="6"/>
</dbReference>
<dbReference type="InterPro" id="IPR046848">
    <property type="entry name" value="E_motif"/>
</dbReference>
<dbReference type="InterPro" id="IPR011990">
    <property type="entry name" value="TPR-like_helical_dom_sf"/>
</dbReference>
<dbReference type="InterPro" id="IPR032867">
    <property type="entry name" value="DYW_dom"/>
</dbReference>
<proteinExistence type="inferred from homology"/>
<dbReference type="FunFam" id="1.25.40.10:FF:000366">
    <property type="entry name" value="Pentatricopeptide (PPR) repeat-containing protein"/>
    <property type="match status" value="1"/>
</dbReference>
<dbReference type="PROSITE" id="PS51375">
    <property type="entry name" value="PPR"/>
    <property type="match status" value="6"/>
</dbReference>
<dbReference type="Pfam" id="PF13041">
    <property type="entry name" value="PPR_2"/>
    <property type="match status" value="2"/>
</dbReference>
<dbReference type="Pfam" id="PF20431">
    <property type="entry name" value="E_motif"/>
    <property type="match status" value="1"/>
</dbReference>
<feature type="repeat" description="PPR" evidence="3">
    <location>
        <begin position="231"/>
        <end position="261"/>
    </location>
</feature>
<reference evidence="5 6" key="1">
    <citation type="journal article" date="2013" name="BMC Genomics">
        <title>The miniature genome of a carnivorous plant Genlisea aurea contains a low number of genes and short non-coding sequences.</title>
        <authorList>
            <person name="Leushkin E.V."/>
            <person name="Sutormin R.A."/>
            <person name="Nabieva E.R."/>
            <person name="Penin A.A."/>
            <person name="Kondrashov A.S."/>
            <person name="Logacheva M.D."/>
        </authorList>
    </citation>
    <scope>NUCLEOTIDE SEQUENCE [LARGE SCALE GENOMIC DNA]</scope>
</reference>
<keyword evidence="6" id="KW-1185">Reference proteome</keyword>
<dbReference type="InterPro" id="IPR002885">
    <property type="entry name" value="PPR_rpt"/>
</dbReference>
<sequence>MKTRTTVTWNSILAGLSSKPGKLKEVEDMFVKIPEPDTVSYNVMLSSYFKHSSLEVAKNFFFRIPYKDIASWNTMISGFIRNGKLEDAEELFHVMPKRNAVTWNSMISGYAEVGDMASALQLFEKAPVKDVVSWTSLLTGYMKCGKVELAERAFREMPSRNLVTWNSMVAGYVENGRGEDGLKLFKRMLESGVKPNPSSFSSVLLACSNFSISKLGKQIHQLALKFPLYSDTTVGTSLISMYCKCGILENGWKLFEEMLYKDIITWNAMISGYAQHGFSERALRLFDEMRSKGMRPDWITFIGVLSACNHAGLVDLGKYYFEEMQKVFEIPAKPDHYTCMIDLLSRAGELEEAMELIKNMPFEPHSAIYGTLLGACRLHKNLEIAEFAAMNLLILDPVHTAAAYVQIANVYASMKNWEGVSRIWRSMKKNGAIKTPGYSWIEVKNVMHEFRSGDRLHSELESIHEKLNELNVRMKLAGYVPVFESSLHDIAEEHKERLLLWHSEKLAIAFGLVKIQSIDDPIMVFKNLRVCEDCHLAIKFISAIESRVIILRDTFRFHHFRDGKCSCNDYW</sequence>
<feature type="repeat" description="PPR" evidence="3">
    <location>
        <begin position="161"/>
        <end position="195"/>
    </location>
</feature>
<dbReference type="InterPro" id="IPR046960">
    <property type="entry name" value="PPR_At4g14850-like_plant"/>
</dbReference>
<dbReference type="FunFam" id="1.25.40.10:FF:001074">
    <property type="entry name" value="Pentatricopeptide repeat-containing protein, mitochondrial"/>
    <property type="match status" value="1"/>
</dbReference>
<protein>
    <recommendedName>
        <fullName evidence="4">DYW domain-containing protein</fullName>
    </recommendedName>
</protein>
<feature type="domain" description="DYW" evidence="4">
    <location>
        <begin position="478"/>
        <end position="571"/>
    </location>
</feature>
<dbReference type="GO" id="GO:0009451">
    <property type="term" value="P:RNA modification"/>
    <property type="evidence" value="ECO:0007669"/>
    <property type="project" value="InterPro"/>
</dbReference>
<evidence type="ECO:0000313" key="6">
    <source>
        <dbReference type="Proteomes" id="UP000015453"/>
    </source>
</evidence>
<feature type="repeat" description="PPR" evidence="3">
    <location>
        <begin position="130"/>
        <end position="160"/>
    </location>
</feature>
<feature type="repeat" description="PPR" evidence="3">
    <location>
        <begin position="262"/>
        <end position="296"/>
    </location>
</feature>
<comment type="similarity">
    <text evidence="1">Belongs to the PPR family. PCMP-H subfamily.</text>
</comment>
<feature type="repeat" description="PPR" evidence="3">
    <location>
        <begin position="68"/>
        <end position="102"/>
    </location>
</feature>
<dbReference type="AlphaFoldDB" id="S8E5I7"/>
<dbReference type="GO" id="GO:0008270">
    <property type="term" value="F:zinc ion binding"/>
    <property type="evidence" value="ECO:0007669"/>
    <property type="project" value="InterPro"/>
</dbReference>
<evidence type="ECO:0000256" key="3">
    <source>
        <dbReference type="PROSITE-ProRule" id="PRU00708"/>
    </source>
</evidence>
<gene>
    <name evidence="5" type="ORF">M569_03702</name>
</gene>
<name>S8E5I7_9LAMI</name>
<evidence type="ECO:0000259" key="4">
    <source>
        <dbReference type="Pfam" id="PF14432"/>
    </source>
</evidence>
<organism evidence="5 6">
    <name type="scientific">Genlisea aurea</name>
    <dbReference type="NCBI Taxonomy" id="192259"/>
    <lineage>
        <taxon>Eukaryota</taxon>
        <taxon>Viridiplantae</taxon>
        <taxon>Streptophyta</taxon>
        <taxon>Embryophyta</taxon>
        <taxon>Tracheophyta</taxon>
        <taxon>Spermatophyta</taxon>
        <taxon>Magnoliopsida</taxon>
        <taxon>eudicotyledons</taxon>
        <taxon>Gunneridae</taxon>
        <taxon>Pentapetalae</taxon>
        <taxon>asterids</taxon>
        <taxon>lamiids</taxon>
        <taxon>Lamiales</taxon>
        <taxon>Lentibulariaceae</taxon>
        <taxon>Genlisea</taxon>
    </lineage>
</organism>
<dbReference type="Pfam" id="PF14432">
    <property type="entry name" value="DYW_deaminase"/>
    <property type="match status" value="1"/>
</dbReference>
<dbReference type="Pfam" id="PF01535">
    <property type="entry name" value="PPR"/>
    <property type="match status" value="4"/>
</dbReference>